<organism evidence="2 3">
    <name type="scientific">Arctia plantaginis</name>
    <name type="common">Wood tiger moth</name>
    <name type="synonym">Phalaena plantaginis</name>
    <dbReference type="NCBI Taxonomy" id="874455"/>
    <lineage>
        <taxon>Eukaryota</taxon>
        <taxon>Metazoa</taxon>
        <taxon>Ecdysozoa</taxon>
        <taxon>Arthropoda</taxon>
        <taxon>Hexapoda</taxon>
        <taxon>Insecta</taxon>
        <taxon>Pterygota</taxon>
        <taxon>Neoptera</taxon>
        <taxon>Endopterygota</taxon>
        <taxon>Lepidoptera</taxon>
        <taxon>Glossata</taxon>
        <taxon>Ditrysia</taxon>
        <taxon>Noctuoidea</taxon>
        <taxon>Erebidae</taxon>
        <taxon>Arctiinae</taxon>
        <taxon>Arctia</taxon>
    </lineage>
</organism>
<accession>A0A8S1BKB0</accession>
<evidence type="ECO:0000313" key="2">
    <source>
        <dbReference type="EMBL" id="CAB3258893.1"/>
    </source>
</evidence>
<keyword evidence="1" id="KW-1133">Transmembrane helix</keyword>
<protein>
    <submittedName>
        <fullName evidence="2">Uncharacterized protein</fullName>
    </submittedName>
</protein>
<dbReference type="Proteomes" id="UP000494106">
    <property type="component" value="Unassembled WGS sequence"/>
</dbReference>
<sequence>MICSVGWVSSVGNLGVAILINVGVRRERRGGVVPCTTQDTAPAVCAVETVERDVHRGYLVILPEYSKIHQCAAARKYKARTCESCSSFIELHLYPALALTVVHVIYILLCLNLKAILDVDSAILVTYMRVEDMFGVENLGDENCIAQVRVRRNFDWFGPVQRLLQY</sequence>
<comment type="caution">
    <text evidence="2">The sequence shown here is derived from an EMBL/GenBank/DDBJ whole genome shotgun (WGS) entry which is preliminary data.</text>
</comment>
<keyword evidence="1" id="KW-0812">Transmembrane</keyword>
<proteinExistence type="predicted"/>
<keyword evidence="3" id="KW-1185">Reference proteome</keyword>
<gene>
    <name evidence="2" type="ORF">APLA_LOCUS16748</name>
</gene>
<dbReference type="EMBL" id="CADEBC010000602">
    <property type="protein sequence ID" value="CAB3258893.1"/>
    <property type="molecule type" value="Genomic_DNA"/>
</dbReference>
<evidence type="ECO:0000313" key="3">
    <source>
        <dbReference type="Proteomes" id="UP000494106"/>
    </source>
</evidence>
<keyword evidence="1" id="KW-0472">Membrane</keyword>
<name>A0A8S1BKB0_ARCPL</name>
<dbReference type="AlphaFoldDB" id="A0A8S1BKB0"/>
<evidence type="ECO:0000256" key="1">
    <source>
        <dbReference type="SAM" id="Phobius"/>
    </source>
</evidence>
<reference evidence="2 3" key="1">
    <citation type="submission" date="2020-04" db="EMBL/GenBank/DDBJ databases">
        <authorList>
            <person name="Wallbank WR R."/>
            <person name="Pardo Diaz C."/>
            <person name="Kozak K."/>
            <person name="Martin S."/>
            <person name="Jiggins C."/>
            <person name="Moest M."/>
            <person name="Warren A I."/>
            <person name="Byers J.R.P. K."/>
            <person name="Montejo-Kovacevich G."/>
            <person name="Yen C E."/>
        </authorList>
    </citation>
    <scope>NUCLEOTIDE SEQUENCE [LARGE SCALE GENOMIC DNA]</scope>
</reference>
<feature type="transmembrane region" description="Helical" evidence="1">
    <location>
        <begin position="91"/>
        <end position="111"/>
    </location>
</feature>